<gene>
    <name evidence="2" type="ORF">WICPIJ_001789</name>
</gene>
<dbReference type="InterPro" id="IPR050789">
    <property type="entry name" value="Diverse_Enzym_Activities"/>
</dbReference>
<dbReference type="PANTHER" id="PTHR43283:SF3">
    <property type="entry name" value="BETA-LACTAMASE FAMILY PROTEIN (AFU_ORTHOLOGUE AFUA_5G07500)"/>
    <property type="match status" value="1"/>
</dbReference>
<proteinExistence type="predicted"/>
<evidence type="ECO:0000313" key="2">
    <source>
        <dbReference type="EMBL" id="KAH3687232.1"/>
    </source>
</evidence>
<reference evidence="2" key="2">
    <citation type="submission" date="2021-01" db="EMBL/GenBank/DDBJ databases">
        <authorList>
            <person name="Schikora-Tamarit M.A."/>
        </authorList>
    </citation>
    <scope>NUCLEOTIDE SEQUENCE</scope>
    <source>
        <strain evidence="2">CBS2887</strain>
    </source>
</reference>
<dbReference type="InterPro" id="IPR001466">
    <property type="entry name" value="Beta-lactam-related"/>
</dbReference>
<dbReference type="Gene3D" id="3.40.710.10">
    <property type="entry name" value="DD-peptidase/beta-lactamase superfamily"/>
    <property type="match status" value="1"/>
</dbReference>
<organism evidence="2 3">
    <name type="scientific">Wickerhamomyces pijperi</name>
    <name type="common">Yeast</name>
    <name type="synonym">Pichia pijperi</name>
    <dbReference type="NCBI Taxonomy" id="599730"/>
    <lineage>
        <taxon>Eukaryota</taxon>
        <taxon>Fungi</taxon>
        <taxon>Dikarya</taxon>
        <taxon>Ascomycota</taxon>
        <taxon>Saccharomycotina</taxon>
        <taxon>Saccharomycetes</taxon>
        <taxon>Phaffomycetales</taxon>
        <taxon>Wickerhamomycetaceae</taxon>
        <taxon>Wickerhamomyces</taxon>
    </lineage>
</organism>
<dbReference type="AlphaFoldDB" id="A0A9P8QAZ1"/>
<dbReference type="SUPFAM" id="SSF56601">
    <property type="entry name" value="beta-lactamase/transpeptidase-like"/>
    <property type="match status" value="1"/>
</dbReference>
<name>A0A9P8QAZ1_WICPI</name>
<feature type="domain" description="Beta-lactamase-related" evidence="1">
    <location>
        <begin position="33"/>
        <end position="394"/>
    </location>
</feature>
<keyword evidence="3" id="KW-1185">Reference proteome</keyword>
<dbReference type="Proteomes" id="UP000774326">
    <property type="component" value="Unassembled WGS sequence"/>
</dbReference>
<protein>
    <recommendedName>
        <fullName evidence="1">Beta-lactamase-related domain-containing protein</fullName>
    </recommendedName>
</protein>
<accession>A0A9P8QAZ1</accession>
<dbReference type="OrthoDB" id="428260at2759"/>
<dbReference type="EMBL" id="JAEUBG010000915">
    <property type="protein sequence ID" value="KAH3687232.1"/>
    <property type="molecule type" value="Genomic_DNA"/>
</dbReference>
<evidence type="ECO:0000313" key="3">
    <source>
        <dbReference type="Proteomes" id="UP000774326"/>
    </source>
</evidence>
<dbReference type="Pfam" id="PF00144">
    <property type="entry name" value="Beta-lactamase"/>
    <property type="match status" value="1"/>
</dbReference>
<dbReference type="InterPro" id="IPR012338">
    <property type="entry name" value="Beta-lactam/transpept-like"/>
</dbReference>
<sequence length="423" mass="46980">MPSRLSPLAIQTIQEILNKYTANFSKDVPGVCVSIHNTNGEDLLTCSSGKTGANGEEDMTNDHQFWMASLTKLITSVAVLQLVETGKLSLDDGEQLENLIPELKGLPILSRDATTGKMVLVPRKNLITVRQLLAHTAGFGYTFFSPELREYLKTNKISGLKLLEELNFISPLLFEPGTDFNYGAGSDIAGLALERATGMKLGDYVERNIFQPLQMENSTFDKDTSKKLKNLVKLNQRDPDNGTLREVPHVYSLNRSGKPDHFHSGGAGCFGTATDYAKFLSTLANDGVSPRTKHRILSSESIKYLFSNQLEHNPNFLRKPMIGIPGLTPNLQEFFPQAGSPPQGWGSSFVIALEDVMDTGRPKNTYHWYGLANMFYWIDIERGIVAVICAQVLPFFDPTCWELWKGVERAVYKGLIPSVKAKL</sequence>
<comment type="caution">
    <text evidence="2">The sequence shown here is derived from an EMBL/GenBank/DDBJ whole genome shotgun (WGS) entry which is preliminary data.</text>
</comment>
<evidence type="ECO:0000259" key="1">
    <source>
        <dbReference type="Pfam" id="PF00144"/>
    </source>
</evidence>
<dbReference type="PANTHER" id="PTHR43283">
    <property type="entry name" value="BETA-LACTAMASE-RELATED"/>
    <property type="match status" value="1"/>
</dbReference>
<reference evidence="2" key="1">
    <citation type="journal article" date="2021" name="Open Biol.">
        <title>Shared evolutionary footprints suggest mitochondrial oxidative damage underlies multiple complex I losses in fungi.</title>
        <authorList>
            <person name="Schikora-Tamarit M.A."/>
            <person name="Marcet-Houben M."/>
            <person name="Nosek J."/>
            <person name="Gabaldon T."/>
        </authorList>
    </citation>
    <scope>NUCLEOTIDE SEQUENCE</scope>
    <source>
        <strain evidence="2">CBS2887</strain>
    </source>
</reference>